<reference evidence="12" key="1">
    <citation type="submission" date="2021-11" db="EMBL/GenBank/DDBJ databases">
        <title>Streptomyces corallinus and Kineosporia corallina sp. nov., two new coral-derived marine actinobacteria.</title>
        <authorList>
            <person name="Buangrab K."/>
            <person name="Sutthacheep M."/>
            <person name="Yeemin T."/>
            <person name="Harunari E."/>
            <person name="Igarashi Y."/>
            <person name="Sripreechasak P."/>
            <person name="Kanchanasin P."/>
            <person name="Tanasupawat S."/>
            <person name="Phongsopitanun W."/>
        </authorList>
    </citation>
    <scope>NUCLEOTIDE SEQUENCE</scope>
    <source>
        <strain evidence="12">JCM 31032</strain>
    </source>
</reference>
<dbReference type="InterPro" id="IPR050206">
    <property type="entry name" value="FtsK/SpoIIIE/SftA"/>
</dbReference>
<gene>
    <name evidence="12" type="primary">eccCa</name>
    <name evidence="12" type="ORF">LR394_05275</name>
</gene>
<evidence type="ECO:0000256" key="9">
    <source>
        <dbReference type="PROSITE-ProRule" id="PRU00289"/>
    </source>
</evidence>
<feature type="region of interest" description="Disordered" evidence="10">
    <location>
        <begin position="1"/>
        <end position="34"/>
    </location>
</feature>
<keyword evidence="5 9" id="KW-0547">Nucleotide-binding</keyword>
<dbReference type="InterPro" id="IPR023836">
    <property type="entry name" value="EccCa-like_Actinobacteria"/>
</dbReference>
<dbReference type="GO" id="GO:0005886">
    <property type="term" value="C:plasma membrane"/>
    <property type="evidence" value="ECO:0007669"/>
    <property type="project" value="UniProtKB-SubCell"/>
</dbReference>
<dbReference type="GO" id="GO:0005524">
    <property type="term" value="F:ATP binding"/>
    <property type="evidence" value="ECO:0007669"/>
    <property type="project" value="UniProtKB-UniRule"/>
</dbReference>
<accession>A0A9X1SS76</accession>
<evidence type="ECO:0000256" key="2">
    <source>
        <dbReference type="ARBA" id="ARBA00022475"/>
    </source>
</evidence>
<keyword evidence="3" id="KW-0812">Transmembrane</keyword>
<dbReference type="GO" id="GO:0003677">
    <property type="term" value="F:DNA binding"/>
    <property type="evidence" value="ECO:0007669"/>
    <property type="project" value="InterPro"/>
</dbReference>
<feature type="domain" description="FtsK" evidence="11">
    <location>
        <begin position="1109"/>
        <end position="1292"/>
    </location>
</feature>
<dbReference type="SUPFAM" id="SSF52540">
    <property type="entry name" value="P-loop containing nucleoside triphosphate hydrolases"/>
    <property type="match status" value="3"/>
</dbReference>
<keyword evidence="13" id="KW-1185">Reference proteome</keyword>
<feature type="binding site" evidence="9">
    <location>
        <begin position="1126"/>
        <end position="1133"/>
    </location>
    <ligand>
        <name>ATP</name>
        <dbReference type="ChEBI" id="CHEBI:30616"/>
    </ligand>
</feature>
<feature type="binding site" evidence="9">
    <location>
        <begin position="844"/>
        <end position="851"/>
    </location>
    <ligand>
        <name>ATP</name>
        <dbReference type="ChEBI" id="CHEBI:30616"/>
    </ligand>
</feature>
<comment type="caution">
    <text evidence="12">The sequence shown here is derived from an EMBL/GenBank/DDBJ whole genome shotgun (WGS) entry which is preliminary data.</text>
</comment>
<evidence type="ECO:0000256" key="6">
    <source>
        <dbReference type="ARBA" id="ARBA00022840"/>
    </source>
</evidence>
<dbReference type="Pfam" id="PF01580">
    <property type="entry name" value="FtsK_SpoIIIE"/>
    <property type="match status" value="3"/>
</dbReference>
<sequence length="1330" mass="145309">MTTVPFRRPARRNGPEMPHGEITLQEPPELPENKPAGMRMLVTVLPMLLISGGMMLMYTTNGSAGGMSYLMMAMMGGGMMGMAAGQLIMSGGDRKHQIGGDRRDYLRYLSQTRKQVRTFAEKQRSALAWRHPDPESLWSLAMTSRLWERRPAHPDFGELRVGYGAQRLAVRITPLQTKPVEDLEPVAAKALRRFTKAYTMIPDQPVALYVRGFAHIRVGSDNGTKEDARRLIRALLAQLVTFHAPDEVLVAVCSSADNAEHWTWVKWLPHAQHTSSVDAAGPVRLFGDSLEDVERLLGQAFGERDKFEGGATPSREEPFVVVINDGGRIPPGARFLATGYRNAVMIDLDGHAAMAGRGVLTLDVKPDEVEMVKKDRVGREVRTRLCSPDGLSLPRAQTLARLLAPHTTRLGAGEQQVQDGLSADLDLPLLLGIDDLEKFDPRPAWAARKAKERLRVPIGVAADGSPIELDIKESAEDGMGPHGMLIGATGSGKSELLRTLVMALAATHSSETLNFVLVDFKGGATFAGLDELPHVSATITNLADEAALVDRMHDALSGELVRRQELLRAAGNYSSVRDYERARQKGAPLDPLPTLFLVVDEFSELIATHGDFIELFVMIGRLGRSLAVHLLLASQRLDDGRIHQLEGHLSYRIGLRTFSAMESRAVIGVPDAYELPSAPGNGYLRSDVATITRFKAAYVSGPHRLRSAKIRQEVIASQVLPYGVGYLPVAKPAEAPKPQVNEDEDEGVAAPLQSSVMSVLASRLIDQGPPAHQVWLPPLDTSPTLDQVLPPLLPDPERGLRPVETDPGQHLKVPIGLIDKPFEQIRDLLVVDLAGVGGHAGIAGGPQSGKSTLLRTLITGLALTHSPREVQFYCLDFGGGQLSSIGDLPHVGGVTGRHDPDRINRTIAEVLTILSDRERRFAELDVAGMPAYRELLAAGKVEDQFGDLFLVVDGWFTLRQEFEKAEEAAREIAGRGLNYGIHLLLTASRWSEVHHTMRDKIGTRLELRLGDAVESGIDLRAAAQVPKQPGRGLTDGKLHFLGALPRIDGQSTTDDLAGGIRHLVSSVVDTWTGPTVRPVRTLPGQLPLEQLPPAEGDLRIAIGLDETHLKPVWHDFRAQPHLTVLGDTESGKTNLLRVIVRGILSRYTAKEAKILAVDYRRELFDLIPEEYRLGYSVSVDTTRKSAQDAVAGLRPRLPGAEITPDQLRRRDWWKGPLLFVLVDDYDLLTGMDNPLSDLVPLLPQAGDIGLHVVLTRAAAGVMRMSMDPVLRRMQELNTPDLALSCPPNEGPLLGNVKARHLPPGRAQLLTRRGGRLIQTALAPAPERVAQ</sequence>
<evidence type="ECO:0000256" key="5">
    <source>
        <dbReference type="ARBA" id="ARBA00022741"/>
    </source>
</evidence>
<dbReference type="RefSeq" id="WP_231439224.1">
    <property type="nucleotide sequence ID" value="NZ_JAJOMB010000002.1"/>
</dbReference>
<evidence type="ECO:0000256" key="10">
    <source>
        <dbReference type="SAM" id="MobiDB-lite"/>
    </source>
</evidence>
<dbReference type="PANTHER" id="PTHR22683:SF1">
    <property type="entry name" value="TYPE VII SECRETION SYSTEM PROTEIN ESSC"/>
    <property type="match status" value="1"/>
</dbReference>
<keyword evidence="8" id="KW-0472">Membrane</keyword>
<dbReference type="Gene3D" id="3.40.50.300">
    <property type="entry name" value="P-loop containing nucleotide triphosphate hydrolases"/>
    <property type="match status" value="3"/>
</dbReference>
<feature type="domain" description="FtsK" evidence="11">
    <location>
        <begin position="826"/>
        <end position="1016"/>
    </location>
</feature>
<keyword evidence="6 9" id="KW-0067">ATP-binding</keyword>
<name>A0A9X1SS76_9ACTN</name>
<dbReference type="InterPro" id="IPR027417">
    <property type="entry name" value="P-loop_NTPase"/>
</dbReference>
<evidence type="ECO:0000259" key="11">
    <source>
        <dbReference type="PROSITE" id="PS50901"/>
    </source>
</evidence>
<evidence type="ECO:0000313" key="13">
    <source>
        <dbReference type="Proteomes" id="UP001138997"/>
    </source>
</evidence>
<dbReference type="NCBIfam" id="TIGR03924">
    <property type="entry name" value="T7SS_EccC_a"/>
    <property type="match status" value="1"/>
</dbReference>
<dbReference type="NCBIfam" id="TIGR03925">
    <property type="entry name" value="T7SS_EccC_b"/>
    <property type="match status" value="1"/>
</dbReference>
<dbReference type="SMART" id="SM00382">
    <property type="entry name" value="AAA"/>
    <property type="match status" value="3"/>
</dbReference>
<dbReference type="Proteomes" id="UP001138997">
    <property type="component" value="Unassembled WGS sequence"/>
</dbReference>
<keyword evidence="2" id="KW-1003">Cell membrane</keyword>
<evidence type="ECO:0000256" key="1">
    <source>
        <dbReference type="ARBA" id="ARBA00004651"/>
    </source>
</evidence>
<dbReference type="InterPro" id="IPR023837">
    <property type="entry name" value="EccCb-like_Actinobacteria"/>
</dbReference>
<feature type="binding site" evidence="9">
    <location>
        <begin position="487"/>
        <end position="494"/>
    </location>
    <ligand>
        <name>ATP</name>
        <dbReference type="ChEBI" id="CHEBI:30616"/>
    </ligand>
</feature>
<dbReference type="InterPro" id="IPR003593">
    <property type="entry name" value="AAA+_ATPase"/>
</dbReference>
<proteinExistence type="predicted"/>
<keyword evidence="4" id="KW-0677">Repeat</keyword>
<protein>
    <submittedName>
        <fullName evidence="12">Type VII secretion protein EccCa</fullName>
    </submittedName>
</protein>
<evidence type="ECO:0000256" key="8">
    <source>
        <dbReference type="ARBA" id="ARBA00023136"/>
    </source>
</evidence>
<comment type="subcellular location">
    <subcellularLocation>
        <location evidence="1">Cell membrane</location>
        <topology evidence="1">Multi-pass membrane protein</topology>
    </subcellularLocation>
</comment>
<evidence type="ECO:0000313" key="12">
    <source>
        <dbReference type="EMBL" id="MCD5310299.1"/>
    </source>
</evidence>
<evidence type="ECO:0000256" key="7">
    <source>
        <dbReference type="ARBA" id="ARBA00022989"/>
    </source>
</evidence>
<feature type="domain" description="FtsK" evidence="11">
    <location>
        <begin position="464"/>
        <end position="664"/>
    </location>
</feature>
<dbReference type="InterPro" id="IPR002543">
    <property type="entry name" value="FtsK_dom"/>
</dbReference>
<evidence type="ECO:0000256" key="4">
    <source>
        <dbReference type="ARBA" id="ARBA00022737"/>
    </source>
</evidence>
<dbReference type="PANTHER" id="PTHR22683">
    <property type="entry name" value="SPORULATION PROTEIN RELATED"/>
    <property type="match status" value="1"/>
</dbReference>
<dbReference type="PROSITE" id="PS50901">
    <property type="entry name" value="FTSK"/>
    <property type="match status" value="3"/>
</dbReference>
<keyword evidence="7" id="KW-1133">Transmembrane helix</keyword>
<evidence type="ECO:0000256" key="3">
    <source>
        <dbReference type="ARBA" id="ARBA00022692"/>
    </source>
</evidence>
<organism evidence="12 13">
    <name type="scientific">Kineosporia babensis</name>
    <dbReference type="NCBI Taxonomy" id="499548"/>
    <lineage>
        <taxon>Bacteria</taxon>
        <taxon>Bacillati</taxon>
        <taxon>Actinomycetota</taxon>
        <taxon>Actinomycetes</taxon>
        <taxon>Kineosporiales</taxon>
        <taxon>Kineosporiaceae</taxon>
        <taxon>Kineosporia</taxon>
    </lineage>
</organism>
<dbReference type="EMBL" id="JAJOMB010000002">
    <property type="protein sequence ID" value="MCD5310299.1"/>
    <property type="molecule type" value="Genomic_DNA"/>
</dbReference>